<dbReference type="AlphaFoldDB" id="A0A3Q3K483"/>
<dbReference type="GO" id="GO:0043328">
    <property type="term" value="P:protein transport to vacuole involved in ubiquitin-dependent protein catabolic process via the multivesicular body sorting pathway"/>
    <property type="evidence" value="ECO:0007669"/>
    <property type="project" value="TreeGrafter"/>
</dbReference>
<dbReference type="SMART" id="SM00288">
    <property type="entry name" value="VHS"/>
    <property type="match status" value="1"/>
</dbReference>
<dbReference type="PANTHER" id="PTHR45929">
    <property type="entry name" value="JAK PATHWAY SIGNAL TRANSDUCTION ADAPTOR MOLECULE"/>
    <property type="match status" value="1"/>
</dbReference>
<dbReference type="InterPro" id="IPR036028">
    <property type="entry name" value="SH3-like_dom_sf"/>
</dbReference>
<comment type="similarity">
    <text evidence="2">Belongs to the STAM family.</text>
</comment>
<dbReference type="GO" id="GO:0035091">
    <property type="term" value="F:phosphatidylinositol binding"/>
    <property type="evidence" value="ECO:0007669"/>
    <property type="project" value="InterPro"/>
</dbReference>
<dbReference type="PANTHER" id="PTHR45929:SF2">
    <property type="entry name" value="SIGNAL TRANSDUCING ADAPTER MOLECULE 1"/>
    <property type="match status" value="1"/>
</dbReference>
<dbReference type="CDD" id="cd11964">
    <property type="entry name" value="SH3_STAM1"/>
    <property type="match status" value="1"/>
</dbReference>
<dbReference type="Gene3D" id="1.20.5.1940">
    <property type="match status" value="1"/>
</dbReference>
<evidence type="ECO:0000259" key="9">
    <source>
        <dbReference type="PROSITE" id="PS50179"/>
    </source>
</evidence>
<dbReference type="FunFam" id="2.30.30.40:FF:000086">
    <property type="entry name" value="signal transducing adapter molecule 2"/>
    <property type="match status" value="1"/>
</dbReference>
<evidence type="ECO:0000256" key="6">
    <source>
        <dbReference type="ARBA" id="ARBA00022927"/>
    </source>
</evidence>
<dbReference type="SUPFAM" id="SSF48464">
    <property type="entry name" value="ENTH/VHS domain"/>
    <property type="match status" value="1"/>
</dbReference>
<keyword evidence="3 7" id="KW-0728">SH3 domain</keyword>
<accession>A0A3Q3K483</accession>
<dbReference type="PRINTS" id="PR00499">
    <property type="entry name" value="P67PHOX"/>
</dbReference>
<keyword evidence="11" id="KW-1185">Reference proteome</keyword>
<organism evidence="10 11">
    <name type="scientific">Monopterus albus</name>
    <name type="common">Swamp eel</name>
    <dbReference type="NCBI Taxonomy" id="43700"/>
    <lineage>
        <taxon>Eukaryota</taxon>
        <taxon>Metazoa</taxon>
        <taxon>Chordata</taxon>
        <taxon>Craniata</taxon>
        <taxon>Vertebrata</taxon>
        <taxon>Euteleostomi</taxon>
        <taxon>Actinopterygii</taxon>
        <taxon>Neopterygii</taxon>
        <taxon>Teleostei</taxon>
        <taxon>Neoteleostei</taxon>
        <taxon>Acanthomorphata</taxon>
        <taxon>Anabantaria</taxon>
        <taxon>Synbranchiformes</taxon>
        <taxon>Synbranchidae</taxon>
        <taxon>Monopterus</taxon>
    </lineage>
</organism>
<keyword evidence="5" id="KW-0967">Endosome</keyword>
<dbReference type="SUPFAM" id="SSF50044">
    <property type="entry name" value="SH3-domain"/>
    <property type="match status" value="1"/>
</dbReference>
<dbReference type="InterPro" id="IPR035657">
    <property type="entry name" value="STAM1_SH3"/>
</dbReference>
<dbReference type="GO" id="GO:0043130">
    <property type="term" value="F:ubiquitin binding"/>
    <property type="evidence" value="ECO:0007669"/>
    <property type="project" value="InterPro"/>
</dbReference>
<dbReference type="FunFam" id="1.25.40.90:FF:000009">
    <property type="entry name" value="Putative signal transducing adapter molecule 1"/>
    <property type="match status" value="1"/>
</dbReference>
<evidence type="ECO:0000256" key="5">
    <source>
        <dbReference type="ARBA" id="ARBA00022753"/>
    </source>
</evidence>
<dbReference type="PROSITE" id="PS50179">
    <property type="entry name" value="VHS"/>
    <property type="match status" value="1"/>
</dbReference>
<dbReference type="Ensembl" id="ENSMALT00000028857.1">
    <property type="protein sequence ID" value="ENSMALP00000028339.1"/>
    <property type="gene ID" value="ENSMALG00000019497.1"/>
</dbReference>
<feature type="domain" description="SH3" evidence="8">
    <location>
        <begin position="194"/>
        <end position="253"/>
    </location>
</feature>
<evidence type="ECO:0000256" key="2">
    <source>
        <dbReference type="ARBA" id="ARBA00009666"/>
    </source>
</evidence>
<dbReference type="PRINTS" id="PR00452">
    <property type="entry name" value="SH3DOMAIN"/>
</dbReference>
<dbReference type="InterPro" id="IPR002014">
    <property type="entry name" value="VHS_dom"/>
</dbReference>
<dbReference type="Proteomes" id="UP000261600">
    <property type="component" value="Unplaced"/>
</dbReference>
<dbReference type="Gene3D" id="1.25.40.90">
    <property type="match status" value="1"/>
</dbReference>
<reference evidence="10" key="1">
    <citation type="submission" date="2025-08" db="UniProtKB">
        <authorList>
            <consortium name="Ensembl"/>
        </authorList>
    </citation>
    <scope>IDENTIFICATION</scope>
</reference>
<sequence>MPLFTTNPFDQDVEKATSEMNTAEDWGLILDICDKIGQPKECLRSIMRRVNHKDPHVAMQALTLLGACVSNCGKIFHLEVCSREFASEVSSVLNKGHPKVCEKLKALMVEWAEDFRNDPQLSLISAMIKNLREQGVTFPAVGSQRKTWVKHTVAHMLLLFAAIELSLKEQRQQPQTSLSSLYPSTSSLLSSHKSEGRKVRAIYDFEAAEDNELTFKSGEIITILDDSDPNWWKGETYQGVGLFPSNFVTADLTAEPEMSDFTETFQDKMDQLLQMIQSADPTDNQSDSVELLQLEGKMNLRQII</sequence>
<feature type="domain" description="VHS" evidence="9">
    <location>
        <begin position="16"/>
        <end position="139"/>
    </location>
</feature>
<dbReference type="InterPro" id="IPR001452">
    <property type="entry name" value="SH3_domain"/>
</dbReference>
<dbReference type="SMART" id="SM00326">
    <property type="entry name" value="SH3"/>
    <property type="match status" value="1"/>
</dbReference>
<dbReference type="Gene3D" id="2.30.30.40">
    <property type="entry name" value="SH3 Domains"/>
    <property type="match status" value="1"/>
</dbReference>
<dbReference type="Pfam" id="PF00018">
    <property type="entry name" value="SH3_1"/>
    <property type="match status" value="1"/>
</dbReference>
<reference evidence="10" key="2">
    <citation type="submission" date="2025-09" db="UniProtKB">
        <authorList>
            <consortium name="Ensembl"/>
        </authorList>
    </citation>
    <scope>IDENTIFICATION</scope>
</reference>
<keyword evidence="4" id="KW-0813">Transport</keyword>
<protein>
    <recommendedName>
        <fullName evidence="12">Signal transducing adaptor molecule (SH3 domain and ITAM motif) 1</fullName>
    </recommendedName>
</protein>
<evidence type="ECO:0000259" key="8">
    <source>
        <dbReference type="PROSITE" id="PS50002"/>
    </source>
</evidence>
<evidence type="ECO:0000256" key="7">
    <source>
        <dbReference type="PROSITE-ProRule" id="PRU00192"/>
    </source>
</evidence>
<evidence type="ECO:0008006" key="12">
    <source>
        <dbReference type="Google" id="ProtNLM"/>
    </source>
</evidence>
<evidence type="ECO:0000256" key="3">
    <source>
        <dbReference type="ARBA" id="ARBA00022443"/>
    </source>
</evidence>
<evidence type="ECO:0000256" key="1">
    <source>
        <dbReference type="ARBA" id="ARBA00004177"/>
    </source>
</evidence>
<dbReference type="PROSITE" id="PS50002">
    <property type="entry name" value="SH3"/>
    <property type="match status" value="1"/>
</dbReference>
<name>A0A3Q3K483_MONAL</name>
<evidence type="ECO:0000313" key="10">
    <source>
        <dbReference type="Ensembl" id="ENSMALP00000028339.1"/>
    </source>
</evidence>
<comment type="subcellular location">
    <subcellularLocation>
        <location evidence="1">Endosome</location>
    </subcellularLocation>
</comment>
<dbReference type="GO" id="GO:0033565">
    <property type="term" value="C:ESCRT-0 complex"/>
    <property type="evidence" value="ECO:0007669"/>
    <property type="project" value="TreeGrafter"/>
</dbReference>
<proteinExistence type="inferred from homology"/>
<dbReference type="InterPro" id="IPR008942">
    <property type="entry name" value="ENTH_VHS"/>
</dbReference>
<dbReference type="Pfam" id="PF00790">
    <property type="entry name" value="VHS"/>
    <property type="match status" value="1"/>
</dbReference>
<keyword evidence="6" id="KW-0653">Protein transport</keyword>
<dbReference type="InterPro" id="IPR050670">
    <property type="entry name" value="STAM"/>
</dbReference>
<evidence type="ECO:0000313" key="11">
    <source>
        <dbReference type="Proteomes" id="UP000261600"/>
    </source>
</evidence>
<evidence type="ECO:0000256" key="4">
    <source>
        <dbReference type="ARBA" id="ARBA00022448"/>
    </source>
</evidence>